<evidence type="ECO:0000313" key="2">
    <source>
        <dbReference type="Proteomes" id="UP001244297"/>
    </source>
</evidence>
<dbReference type="EMBL" id="JAUFPT010000097">
    <property type="protein sequence ID" value="MDN3574305.1"/>
    <property type="molecule type" value="Genomic_DNA"/>
</dbReference>
<dbReference type="Proteomes" id="UP001244297">
    <property type="component" value="Unassembled WGS sequence"/>
</dbReference>
<organism evidence="1 2">
    <name type="scientific">Methylobacterium longum</name>
    <dbReference type="NCBI Taxonomy" id="767694"/>
    <lineage>
        <taxon>Bacteria</taxon>
        <taxon>Pseudomonadati</taxon>
        <taxon>Pseudomonadota</taxon>
        <taxon>Alphaproteobacteria</taxon>
        <taxon>Hyphomicrobiales</taxon>
        <taxon>Methylobacteriaceae</taxon>
        <taxon>Methylobacterium</taxon>
    </lineage>
</organism>
<evidence type="ECO:0000313" key="1">
    <source>
        <dbReference type="EMBL" id="MDN3574305.1"/>
    </source>
</evidence>
<protein>
    <submittedName>
        <fullName evidence="1">Uncharacterized protein</fullName>
    </submittedName>
</protein>
<gene>
    <name evidence="1" type="ORF">QWZ18_27325</name>
</gene>
<sequence>MAKSQTGPVSVGDLLQAKAFTRADLDAAIEAFLANPKIGPFALASGLTVDLTAAVKADRHATAILTEPTAKGGSRRAAVKSALLLALPLES</sequence>
<keyword evidence="2" id="KW-1185">Reference proteome</keyword>
<dbReference type="RefSeq" id="WP_238291105.1">
    <property type="nucleotide sequence ID" value="NZ_BPQS01000032.1"/>
</dbReference>
<comment type="caution">
    <text evidence="1">The sequence shown here is derived from an EMBL/GenBank/DDBJ whole genome shotgun (WGS) entry which is preliminary data.</text>
</comment>
<proteinExistence type="predicted"/>
<accession>A0ABT8AX45</accession>
<reference evidence="2" key="1">
    <citation type="journal article" date="2019" name="Int. J. Syst. Evol. Microbiol.">
        <title>The Global Catalogue of Microorganisms (GCM) 10K type strain sequencing project: providing services to taxonomists for standard genome sequencing and annotation.</title>
        <authorList>
            <consortium name="The Broad Institute Genomics Platform"/>
            <consortium name="The Broad Institute Genome Sequencing Center for Infectious Disease"/>
            <person name="Wu L."/>
            <person name="Ma J."/>
        </authorList>
    </citation>
    <scope>NUCLEOTIDE SEQUENCE [LARGE SCALE GENOMIC DNA]</scope>
    <source>
        <strain evidence="2">CECT 7806</strain>
    </source>
</reference>
<name>A0ABT8AX45_9HYPH</name>